<protein>
    <submittedName>
        <fullName evidence="2">Uncharacterized protein</fullName>
    </submittedName>
</protein>
<name>A0AAJ1TR96_9HYPH</name>
<dbReference type="RefSeq" id="WP_370881337.1">
    <property type="nucleotide sequence ID" value="NZ_JAJALK010000001.1"/>
</dbReference>
<feature type="compositionally biased region" description="Basic and acidic residues" evidence="1">
    <location>
        <begin position="1"/>
        <end position="11"/>
    </location>
</feature>
<dbReference type="Proteomes" id="UP001223420">
    <property type="component" value="Unassembled WGS sequence"/>
</dbReference>
<accession>A0AAJ1TR96</accession>
<evidence type="ECO:0000313" key="3">
    <source>
        <dbReference type="Proteomes" id="UP001223420"/>
    </source>
</evidence>
<reference evidence="2" key="1">
    <citation type="submission" date="2023-07" db="EMBL/GenBank/DDBJ databases">
        <title>Genomic Encyclopedia of Type Strains, Phase IV (KMG-IV): sequencing the most valuable type-strain genomes for metagenomic binning, comparative biology and taxonomic classification.</title>
        <authorList>
            <person name="Goeker M."/>
        </authorList>
    </citation>
    <scope>NUCLEOTIDE SEQUENCE</scope>
    <source>
        <strain evidence="2">DSM 19569</strain>
    </source>
</reference>
<dbReference type="AlphaFoldDB" id="A0AAJ1TR96"/>
<proteinExistence type="predicted"/>
<evidence type="ECO:0000256" key="1">
    <source>
        <dbReference type="SAM" id="MobiDB-lite"/>
    </source>
</evidence>
<evidence type="ECO:0000313" key="2">
    <source>
        <dbReference type="EMBL" id="MDQ0541158.1"/>
    </source>
</evidence>
<sequence>MRGKIGSERAVSRGGVPPGTSSLTKLHGRAIRPYLGGSVSRGIRSGMLSIQARMRVPAMVSAVLLALIVGAPARAEPPIRSPEDAACRNEARAKVFSAPNPQGLELEEIGRQIYFACMARTNQAAAQAPKRKHRRHRRR</sequence>
<gene>
    <name evidence="2" type="ORF">QO001_000066</name>
</gene>
<feature type="region of interest" description="Disordered" evidence="1">
    <location>
        <begin position="1"/>
        <end position="24"/>
    </location>
</feature>
<dbReference type="EMBL" id="JAUSWL010000001">
    <property type="protein sequence ID" value="MDQ0541158.1"/>
    <property type="molecule type" value="Genomic_DNA"/>
</dbReference>
<organism evidence="2 3">
    <name type="scientific">Methylobacterium brachiatum</name>
    <dbReference type="NCBI Taxonomy" id="269660"/>
    <lineage>
        <taxon>Bacteria</taxon>
        <taxon>Pseudomonadati</taxon>
        <taxon>Pseudomonadota</taxon>
        <taxon>Alphaproteobacteria</taxon>
        <taxon>Hyphomicrobiales</taxon>
        <taxon>Methylobacteriaceae</taxon>
        <taxon>Methylobacterium</taxon>
    </lineage>
</organism>
<comment type="caution">
    <text evidence="2">The sequence shown here is derived from an EMBL/GenBank/DDBJ whole genome shotgun (WGS) entry which is preliminary data.</text>
</comment>